<keyword evidence="5" id="KW-0963">Cytoplasm</keyword>
<evidence type="ECO:0000256" key="15">
    <source>
        <dbReference type="SAM" id="MobiDB-lite"/>
    </source>
</evidence>
<keyword evidence="7 16" id="KW-0378">Hydrolase</keyword>
<gene>
    <name evidence="16" type="ORF">AAP_04189</name>
</gene>
<dbReference type="FunFam" id="3.90.70.10:FF:000021">
    <property type="entry name" value="Bleomycin hydrolase"/>
    <property type="match status" value="1"/>
</dbReference>
<dbReference type="CDD" id="cd00585">
    <property type="entry name" value="Peptidase_C1B"/>
    <property type="match status" value="1"/>
</dbReference>
<accession>A0A167XAK1</accession>
<keyword evidence="6" id="KW-0645">Protease</keyword>
<reference evidence="16 17" key="1">
    <citation type="journal article" date="2016" name="Genome Biol. Evol.">
        <title>Divergent and convergent evolution of fungal pathogenicity.</title>
        <authorList>
            <person name="Shang Y."/>
            <person name="Xiao G."/>
            <person name="Zheng P."/>
            <person name="Cen K."/>
            <person name="Zhan S."/>
            <person name="Wang C."/>
        </authorList>
    </citation>
    <scope>NUCLEOTIDE SEQUENCE [LARGE SCALE GENOMIC DNA]</scope>
    <source>
        <strain evidence="16 17">ARSEF 7405</strain>
    </source>
</reference>
<comment type="function">
    <text evidence="9">The normal physiological role of the enzyme is unknown, but it is not essential for the viability of yeast cells. Has aminopeptidase activity, shortening substrate peptides sequentially by 1 amino acid. Has bleomycin hydrolase activity, which can protect the cell from the toxic effects of bleomycin. Has homocysteine-thiolactonase activity, protecting the cell against homocysteine toxicity. Acts as a repressor in the GAL4 regulatory system, but this does not require either the peptidase or nucleic acid-binding activities.</text>
</comment>
<feature type="compositionally biased region" description="Basic and acidic residues" evidence="15">
    <location>
        <begin position="33"/>
        <end position="42"/>
    </location>
</feature>
<dbReference type="VEuPathDB" id="FungiDB:AAP_04189"/>
<evidence type="ECO:0000256" key="6">
    <source>
        <dbReference type="ARBA" id="ARBA00022670"/>
    </source>
</evidence>
<protein>
    <recommendedName>
        <fullName evidence="11">Bleomycin hydrolase</fullName>
        <ecNumber evidence="3">3.4.22.40</ecNumber>
    </recommendedName>
    <alternativeName>
        <fullName evidence="11">Bleomycin hydrolase</fullName>
    </alternativeName>
    <alternativeName>
        <fullName evidence="4">Cysteine proteinase 1, mitochondrial</fullName>
    </alternativeName>
    <alternativeName>
        <fullName evidence="14">Homocysteine-thiolactonase</fullName>
    </alternativeName>
    <alternativeName>
        <fullName evidence="12">Leucine aminopeptidase 3</fullName>
    </alternativeName>
    <alternativeName>
        <fullName evidence="13">Y3</fullName>
    </alternativeName>
</protein>
<evidence type="ECO:0000256" key="5">
    <source>
        <dbReference type="ARBA" id="ARBA00022490"/>
    </source>
</evidence>
<evidence type="ECO:0000256" key="1">
    <source>
        <dbReference type="ARBA" id="ARBA00000423"/>
    </source>
</evidence>
<keyword evidence="8" id="KW-0788">Thiol protease</keyword>
<dbReference type="PANTHER" id="PTHR10363">
    <property type="entry name" value="BLEOMYCIN HYDROLASE"/>
    <property type="match status" value="1"/>
</dbReference>
<dbReference type="GO" id="GO:0009636">
    <property type="term" value="P:response to toxic substance"/>
    <property type="evidence" value="ECO:0007669"/>
    <property type="project" value="TreeGrafter"/>
</dbReference>
<proteinExistence type="predicted"/>
<dbReference type="AlphaFoldDB" id="A0A167XAK1"/>
<evidence type="ECO:0000313" key="16">
    <source>
        <dbReference type="EMBL" id="KZZ89838.1"/>
    </source>
</evidence>
<evidence type="ECO:0000256" key="13">
    <source>
        <dbReference type="ARBA" id="ARBA00031859"/>
    </source>
</evidence>
<dbReference type="PANTHER" id="PTHR10363:SF2">
    <property type="entry name" value="BLEOMYCIN HYDROLASE"/>
    <property type="match status" value="1"/>
</dbReference>
<keyword evidence="17" id="KW-1185">Reference proteome</keyword>
<evidence type="ECO:0000256" key="4">
    <source>
        <dbReference type="ARBA" id="ARBA00016900"/>
    </source>
</evidence>
<evidence type="ECO:0000256" key="8">
    <source>
        <dbReference type="ARBA" id="ARBA00022807"/>
    </source>
</evidence>
<evidence type="ECO:0000313" key="17">
    <source>
        <dbReference type="Proteomes" id="UP000242877"/>
    </source>
</evidence>
<evidence type="ECO:0000256" key="3">
    <source>
        <dbReference type="ARBA" id="ARBA00012465"/>
    </source>
</evidence>
<dbReference type="GO" id="GO:0005737">
    <property type="term" value="C:cytoplasm"/>
    <property type="evidence" value="ECO:0007669"/>
    <property type="project" value="UniProtKB-SubCell"/>
</dbReference>
<dbReference type="Pfam" id="PF03051">
    <property type="entry name" value="Peptidase_C1_2"/>
    <property type="match status" value="1"/>
</dbReference>
<dbReference type="InterPro" id="IPR004134">
    <property type="entry name" value="Peptidase_C1B"/>
</dbReference>
<dbReference type="InterPro" id="IPR000169">
    <property type="entry name" value="Pept_cys_AS"/>
</dbReference>
<sequence length="545" mass="60517">MAFTDHDDHDCARTVTNSSRPAANGSGAASEGEESHAARIEGESESEGTTAVTEGVANMTLSKEEAQLVHDRAPALAGGDRDRTLSLDSVAKWHDKLVKDPKNLLAISAISQNGPSAILTSPTSRITTSHIFNTKLPLEGNPVTNQRSSGRCWLFASTNVFRVALMKQYNLDSFELSQQYLYFWDKFEKANWLLENAIDTAHEDVNGRLVQSLLAAPVGDGGQWDMLANIVEKYGLVPQCVYPDTFNAKASAVMNRIITTKLREDVLALRKLAVDGKVQELQTVKEKFLGEIYDIMVICMTAPPARHEEFTWEFYDKDKKFQSVTSTPLKYAQNLSSSQVVDAMGGTDVRELFSLVNDPRNEYNRLLTVDRLGNVVGGRPVTYVNVDMPTIKTTAIEMLKAGIPVFFGCDVGKSSDRKTGILDHELFRYDLGFNISLGMTKAERLITGESAMTHAMVLTAVHLDDEGKPVRWRVQNSWGEDPGNKGWFVATDGWMDEWTYQVVVDPRFVSKEVRDVLKQDPVVLPLWDPMGALAREEARDISSSL</sequence>
<dbReference type="SUPFAM" id="SSF54001">
    <property type="entry name" value="Cysteine proteinases"/>
    <property type="match status" value="1"/>
</dbReference>
<comment type="subcellular location">
    <subcellularLocation>
        <location evidence="2">Cytoplasm</location>
    </subcellularLocation>
</comment>
<dbReference type="Gene3D" id="3.90.70.10">
    <property type="entry name" value="Cysteine proteinases"/>
    <property type="match status" value="1"/>
</dbReference>
<evidence type="ECO:0000256" key="11">
    <source>
        <dbReference type="ARBA" id="ARBA00030627"/>
    </source>
</evidence>
<organism evidence="16 17">
    <name type="scientific">Ascosphaera apis ARSEF 7405</name>
    <dbReference type="NCBI Taxonomy" id="392613"/>
    <lineage>
        <taxon>Eukaryota</taxon>
        <taxon>Fungi</taxon>
        <taxon>Dikarya</taxon>
        <taxon>Ascomycota</taxon>
        <taxon>Pezizomycotina</taxon>
        <taxon>Eurotiomycetes</taxon>
        <taxon>Eurotiomycetidae</taxon>
        <taxon>Onygenales</taxon>
        <taxon>Ascosphaeraceae</taxon>
        <taxon>Ascosphaera</taxon>
    </lineage>
</organism>
<dbReference type="GO" id="GO:0043418">
    <property type="term" value="P:homocysteine catabolic process"/>
    <property type="evidence" value="ECO:0007669"/>
    <property type="project" value="TreeGrafter"/>
</dbReference>
<comment type="subunit">
    <text evidence="10">Homohexamer. Binds to nucleic acids. Binds single-stranded DNA and RNA with higher affinity than double-stranded DNA.</text>
</comment>
<evidence type="ECO:0000256" key="9">
    <source>
        <dbReference type="ARBA" id="ARBA00025347"/>
    </source>
</evidence>
<dbReference type="GO" id="GO:0004197">
    <property type="term" value="F:cysteine-type endopeptidase activity"/>
    <property type="evidence" value="ECO:0007669"/>
    <property type="project" value="UniProtKB-EC"/>
</dbReference>
<dbReference type="PROSITE" id="PS00139">
    <property type="entry name" value="THIOL_PROTEASE_CYS"/>
    <property type="match status" value="1"/>
</dbReference>
<evidence type="ECO:0000256" key="14">
    <source>
        <dbReference type="ARBA" id="ARBA00032353"/>
    </source>
</evidence>
<name>A0A167XAK1_9EURO</name>
<dbReference type="EMBL" id="AZGZ01000019">
    <property type="protein sequence ID" value="KZZ89838.1"/>
    <property type="molecule type" value="Genomic_DNA"/>
</dbReference>
<dbReference type="GO" id="GO:0070005">
    <property type="term" value="F:cysteine-type aminopeptidase activity"/>
    <property type="evidence" value="ECO:0007669"/>
    <property type="project" value="InterPro"/>
</dbReference>
<feature type="compositionally biased region" description="Basic and acidic residues" evidence="15">
    <location>
        <begin position="1"/>
        <end position="12"/>
    </location>
</feature>
<comment type="catalytic activity">
    <reaction evidence="1">
        <text>Inactivates bleomycin B2 (a cytotoxic glycometallopeptide) by hydrolysis of a carboxyamide bond of beta-aminoalanine, but also shows general aminopeptidase activity. The specificity varies somewhat with source, but amino acid arylamides of Met, Leu and Ala are preferred.</text>
        <dbReference type="EC" id="3.4.22.40"/>
    </reaction>
</comment>
<evidence type="ECO:0000256" key="7">
    <source>
        <dbReference type="ARBA" id="ARBA00022801"/>
    </source>
</evidence>
<feature type="region of interest" description="Disordered" evidence="15">
    <location>
        <begin position="1"/>
        <end position="50"/>
    </location>
</feature>
<evidence type="ECO:0000256" key="2">
    <source>
        <dbReference type="ARBA" id="ARBA00004496"/>
    </source>
</evidence>
<dbReference type="OrthoDB" id="2666448at2759"/>
<dbReference type="InterPro" id="IPR038765">
    <property type="entry name" value="Papain-like_cys_pep_sf"/>
</dbReference>
<dbReference type="Proteomes" id="UP000242877">
    <property type="component" value="Unassembled WGS sequence"/>
</dbReference>
<dbReference type="GO" id="GO:0006508">
    <property type="term" value="P:proteolysis"/>
    <property type="evidence" value="ECO:0007669"/>
    <property type="project" value="UniProtKB-KW"/>
</dbReference>
<evidence type="ECO:0000256" key="10">
    <source>
        <dbReference type="ARBA" id="ARBA00026080"/>
    </source>
</evidence>
<evidence type="ECO:0000256" key="12">
    <source>
        <dbReference type="ARBA" id="ARBA00031564"/>
    </source>
</evidence>
<comment type="caution">
    <text evidence="16">The sequence shown here is derived from an EMBL/GenBank/DDBJ whole genome shotgun (WGS) entry which is preliminary data.</text>
</comment>
<dbReference type="EC" id="3.4.22.40" evidence="3"/>